<dbReference type="InterPro" id="IPR039175">
    <property type="entry name" value="TIM22"/>
</dbReference>
<dbReference type="Pfam" id="PF02466">
    <property type="entry name" value="Tim17"/>
    <property type="match status" value="1"/>
</dbReference>
<sequence length="188" mass="19566">MSFPGMGMGMGMGMGGGASQQANMSDEQLKEQQMIKYMQSAMESCPAKTAISGVMGFGLGGAFGLFMSSMRYDTPMMAQGTTEITNYPIREQLRRGFKDMGKASWSSAKNFGLVGAIFAGTECCIEGLRAKNDLYNGVAAGCLTGGALAAKAGPQAAAFGCAGFAAFSAAIDWYMRMDSDDPGADPIA</sequence>
<evidence type="ECO:0000313" key="11">
    <source>
        <dbReference type="Proteomes" id="UP001562354"/>
    </source>
</evidence>
<keyword evidence="11" id="KW-1185">Reference proteome</keyword>
<keyword evidence="9" id="KW-0811">Translocation</keyword>
<keyword evidence="9" id="KW-0653">Protein transport</keyword>
<keyword evidence="4" id="KW-0812">Transmembrane</keyword>
<evidence type="ECO:0000256" key="4">
    <source>
        <dbReference type="ARBA" id="ARBA00022692"/>
    </source>
</evidence>
<protein>
    <recommendedName>
        <fullName evidence="3 9">Mitochondrial import inner membrane translocase subunit TIM22</fullName>
    </recommendedName>
</protein>
<evidence type="ECO:0000256" key="1">
    <source>
        <dbReference type="ARBA" id="ARBA00004448"/>
    </source>
</evidence>
<comment type="caution">
    <text evidence="10">The sequence shown here is derived from an EMBL/GenBank/DDBJ whole genome shotgun (WGS) entry which is preliminary data.</text>
</comment>
<evidence type="ECO:0000256" key="2">
    <source>
        <dbReference type="ARBA" id="ARBA00008444"/>
    </source>
</evidence>
<evidence type="ECO:0000256" key="7">
    <source>
        <dbReference type="ARBA" id="ARBA00023128"/>
    </source>
</evidence>
<keyword evidence="8" id="KW-0472">Membrane</keyword>
<evidence type="ECO:0000256" key="3">
    <source>
        <dbReference type="ARBA" id="ARBA00020722"/>
    </source>
</evidence>
<dbReference type="PANTHER" id="PTHR14110">
    <property type="entry name" value="MITOCHONDRIAL IMPORT INNER MEMBRANE TRANSLOCASE SUBUNIT TIM22"/>
    <property type="match status" value="1"/>
</dbReference>
<dbReference type="EMBL" id="JBFMKM010000012">
    <property type="protein sequence ID" value="KAL1302986.1"/>
    <property type="molecule type" value="Genomic_DNA"/>
</dbReference>
<reference evidence="10 11" key="1">
    <citation type="submission" date="2024-07" db="EMBL/GenBank/DDBJ databases">
        <title>Draft sequence of the Neodothiora populina.</title>
        <authorList>
            <person name="Drown D.D."/>
            <person name="Schuette U.S."/>
            <person name="Buechlein A.B."/>
            <person name="Rusch D.R."/>
            <person name="Winton L.W."/>
            <person name="Adams G.A."/>
        </authorList>
    </citation>
    <scope>NUCLEOTIDE SEQUENCE [LARGE SCALE GENOMIC DNA]</scope>
    <source>
        <strain evidence="10 11">CPC 39397</strain>
    </source>
</reference>
<dbReference type="RefSeq" id="XP_069199262.1">
    <property type="nucleotide sequence ID" value="XM_069342758.1"/>
</dbReference>
<organism evidence="10 11">
    <name type="scientific">Neodothiora populina</name>
    <dbReference type="NCBI Taxonomy" id="2781224"/>
    <lineage>
        <taxon>Eukaryota</taxon>
        <taxon>Fungi</taxon>
        <taxon>Dikarya</taxon>
        <taxon>Ascomycota</taxon>
        <taxon>Pezizomycotina</taxon>
        <taxon>Dothideomycetes</taxon>
        <taxon>Dothideomycetidae</taxon>
        <taxon>Dothideales</taxon>
        <taxon>Dothioraceae</taxon>
        <taxon>Neodothiora</taxon>
    </lineage>
</organism>
<evidence type="ECO:0000256" key="9">
    <source>
        <dbReference type="RuleBase" id="RU367038"/>
    </source>
</evidence>
<keyword evidence="9" id="KW-0813">Transport</keyword>
<keyword evidence="5 9" id="KW-0999">Mitochondrion inner membrane</keyword>
<evidence type="ECO:0000256" key="5">
    <source>
        <dbReference type="ARBA" id="ARBA00022792"/>
    </source>
</evidence>
<name>A0ABR3PA76_9PEZI</name>
<evidence type="ECO:0000256" key="6">
    <source>
        <dbReference type="ARBA" id="ARBA00022989"/>
    </source>
</evidence>
<comment type="function">
    <text evidence="9">Essential core component of the TIM22 complex, a complex that mediates the import and insertion of multi-pass transmembrane proteins into the mitochondrial inner membrane. In the TIM22 complex, it constitutes the voltage-activated and signal-gated channel. Forms a twin-pore translocase that uses the membrane potential as external driving force in 2 voltage-dependent steps.</text>
</comment>
<gene>
    <name evidence="10" type="ORF">AAFC00_003302</name>
</gene>
<proteinExistence type="inferred from homology"/>
<comment type="similarity">
    <text evidence="2 9">Belongs to the Tim17/Tim22/Tim23 family.</text>
</comment>
<comment type="subcellular location">
    <subcellularLocation>
        <location evidence="1 9">Mitochondrion inner membrane</location>
        <topology evidence="1 9">Multi-pass membrane protein</topology>
    </subcellularLocation>
</comment>
<keyword evidence="6" id="KW-1133">Transmembrane helix</keyword>
<comment type="subunit">
    <text evidence="9">Component of the TIM22 complex.</text>
</comment>
<dbReference type="GeneID" id="95977004"/>
<evidence type="ECO:0000313" key="10">
    <source>
        <dbReference type="EMBL" id="KAL1302986.1"/>
    </source>
</evidence>
<dbReference type="PANTHER" id="PTHR14110:SF0">
    <property type="entry name" value="MITOCHONDRIAL IMPORT INNER MEMBRANE TRANSLOCASE SUBUNIT TIM22"/>
    <property type="match status" value="1"/>
</dbReference>
<keyword evidence="7 9" id="KW-0496">Mitochondrion</keyword>
<evidence type="ECO:0000256" key="8">
    <source>
        <dbReference type="ARBA" id="ARBA00023136"/>
    </source>
</evidence>
<accession>A0ABR3PA76</accession>
<dbReference type="Proteomes" id="UP001562354">
    <property type="component" value="Unassembled WGS sequence"/>
</dbReference>